<evidence type="ECO:0000259" key="1">
    <source>
        <dbReference type="Pfam" id="PF01717"/>
    </source>
</evidence>
<dbReference type="RefSeq" id="WP_307283474.1">
    <property type="nucleotide sequence ID" value="NZ_JAUSVX010000021.1"/>
</dbReference>
<dbReference type="PANTHER" id="PTHR43844">
    <property type="entry name" value="METHIONINE SYNTHASE"/>
    <property type="match status" value="1"/>
</dbReference>
<keyword evidence="2" id="KW-0489">Methyltransferase</keyword>
<keyword evidence="3" id="KW-1185">Reference proteome</keyword>
<sequence>MTSTAHRGLEPLSTQIVGSYVKPHWLARHEKMGTFDGSWWRPDAAVLDEARRDAALLSICEQERAGLDLVTDGEAFRAAYDRHFIAALDGIDVELLDDRSLPDETGAIRRDETGLDEFVAHARMRPRIVSPLSWRGPATEAEARFLKAQARRPTKMTIVGAFTLYTRLSDRFYADPAEAVLALARALNHELRAMDQAGIDVLQIDEPSFHLHHARAATIGAEAIRTMIEGIEAPVLVHVCYGYAVVNRDKSWSGLYPKVLDILAGLPIAGISLEYEQPRHQPELLAHCGDKHVVLGLLDLAAPQVEAPDHVARRIEAASRIVPAERLHPASDCGMWYLPRGRARAKLEALVAGRDRFRGAQA</sequence>
<feature type="domain" description="Cobalamin-independent methionine synthase MetE C-terminal/archaeal" evidence="1">
    <location>
        <begin position="53"/>
        <end position="351"/>
    </location>
</feature>
<gene>
    <name evidence="2" type="ORF">QO011_007260</name>
</gene>
<proteinExistence type="predicted"/>
<accession>A0ABU0JIW4</accession>
<dbReference type="SUPFAM" id="SSF51726">
    <property type="entry name" value="UROD/MetE-like"/>
    <property type="match status" value="1"/>
</dbReference>
<reference evidence="2 3" key="1">
    <citation type="submission" date="2023-07" db="EMBL/GenBank/DDBJ databases">
        <title>Genomic Encyclopedia of Type Strains, Phase IV (KMG-IV): sequencing the most valuable type-strain genomes for metagenomic binning, comparative biology and taxonomic classification.</title>
        <authorList>
            <person name="Goeker M."/>
        </authorList>
    </citation>
    <scope>NUCLEOTIDE SEQUENCE [LARGE SCALE GENOMIC DNA]</scope>
    <source>
        <strain evidence="2 3">DSM 19619</strain>
    </source>
</reference>
<evidence type="ECO:0000313" key="3">
    <source>
        <dbReference type="Proteomes" id="UP001242480"/>
    </source>
</evidence>
<evidence type="ECO:0000313" key="2">
    <source>
        <dbReference type="EMBL" id="MDQ0474220.1"/>
    </source>
</evidence>
<dbReference type="InterPro" id="IPR038071">
    <property type="entry name" value="UROD/MetE-like_sf"/>
</dbReference>
<dbReference type="PANTHER" id="PTHR43844:SF1">
    <property type="entry name" value="METHIONINE SYNTHASE"/>
    <property type="match status" value="1"/>
</dbReference>
<dbReference type="InterPro" id="IPR002629">
    <property type="entry name" value="Met_Synth_C/arc"/>
</dbReference>
<dbReference type="CDD" id="cd03311">
    <property type="entry name" value="CIMS_C_terminal_like"/>
    <property type="match status" value="1"/>
</dbReference>
<name>A0ABU0JIW4_9HYPH</name>
<dbReference type="Gene3D" id="3.20.20.210">
    <property type="match status" value="1"/>
</dbReference>
<comment type="caution">
    <text evidence="2">The sequence shown here is derived from an EMBL/GenBank/DDBJ whole genome shotgun (WGS) entry which is preliminary data.</text>
</comment>
<protein>
    <submittedName>
        <fullName evidence="2">5-methyltetrahydropteroyltriglutamate--homocysteine methyltransferase</fullName>
        <ecNumber evidence="2">2.1.1.14</ecNumber>
    </submittedName>
</protein>
<organism evidence="2 3">
    <name type="scientific">Labrys wisconsinensis</name>
    <dbReference type="NCBI Taxonomy" id="425677"/>
    <lineage>
        <taxon>Bacteria</taxon>
        <taxon>Pseudomonadati</taxon>
        <taxon>Pseudomonadota</taxon>
        <taxon>Alphaproteobacteria</taxon>
        <taxon>Hyphomicrobiales</taxon>
        <taxon>Xanthobacteraceae</taxon>
        <taxon>Labrys</taxon>
    </lineage>
</organism>
<dbReference type="EC" id="2.1.1.14" evidence="2"/>
<dbReference type="Pfam" id="PF01717">
    <property type="entry name" value="Meth_synt_2"/>
    <property type="match status" value="1"/>
</dbReference>
<dbReference type="GO" id="GO:0003871">
    <property type="term" value="F:5-methyltetrahydropteroyltriglutamate-homocysteine S-methyltransferase activity"/>
    <property type="evidence" value="ECO:0007669"/>
    <property type="project" value="UniProtKB-EC"/>
</dbReference>
<keyword evidence="2" id="KW-0808">Transferase</keyword>
<dbReference type="EMBL" id="JAUSVX010000021">
    <property type="protein sequence ID" value="MDQ0474220.1"/>
    <property type="molecule type" value="Genomic_DNA"/>
</dbReference>
<dbReference type="Proteomes" id="UP001242480">
    <property type="component" value="Unassembled WGS sequence"/>
</dbReference>
<dbReference type="GO" id="GO:0032259">
    <property type="term" value="P:methylation"/>
    <property type="evidence" value="ECO:0007669"/>
    <property type="project" value="UniProtKB-KW"/>
</dbReference>